<dbReference type="PROSITE" id="PS50932">
    <property type="entry name" value="HTH_LACI_2"/>
    <property type="match status" value="1"/>
</dbReference>
<dbReference type="OrthoDB" id="9803256at2"/>
<dbReference type="SUPFAM" id="SSF47413">
    <property type="entry name" value="lambda repressor-like DNA-binding domains"/>
    <property type="match status" value="1"/>
</dbReference>
<protein>
    <submittedName>
        <fullName evidence="5">LacI family transcriptional regulator</fullName>
    </submittedName>
</protein>
<dbReference type="Pfam" id="PF00356">
    <property type="entry name" value="LacI"/>
    <property type="match status" value="1"/>
</dbReference>
<evidence type="ECO:0000256" key="1">
    <source>
        <dbReference type="ARBA" id="ARBA00023015"/>
    </source>
</evidence>
<evidence type="ECO:0000313" key="6">
    <source>
        <dbReference type="Proteomes" id="UP000321533"/>
    </source>
</evidence>
<keyword evidence="1" id="KW-0805">Transcription regulation</keyword>
<accession>A0A5B8VF42</accession>
<proteinExistence type="predicted"/>
<dbReference type="InterPro" id="IPR010982">
    <property type="entry name" value="Lambda_DNA-bd_dom_sf"/>
</dbReference>
<dbReference type="EMBL" id="CP042435">
    <property type="protein sequence ID" value="QEC70134.1"/>
    <property type="molecule type" value="Genomic_DNA"/>
</dbReference>
<evidence type="ECO:0000313" key="5">
    <source>
        <dbReference type="EMBL" id="QEC70134.1"/>
    </source>
</evidence>
<dbReference type="SMART" id="SM00354">
    <property type="entry name" value="HTH_LACI"/>
    <property type="match status" value="1"/>
</dbReference>
<evidence type="ECO:0000256" key="3">
    <source>
        <dbReference type="ARBA" id="ARBA00023163"/>
    </source>
</evidence>
<keyword evidence="3" id="KW-0804">Transcription</keyword>
<dbReference type="CDD" id="cd01392">
    <property type="entry name" value="HTH_LacI"/>
    <property type="match status" value="1"/>
</dbReference>
<dbReference type="GO" id="GO:0000976">
    <property type="term" value="F:transcription cis-regulatory region binding"/>
    <property type="evidence" value="ECO:0007669"/>
    <property type="project" value="TreeGrafter"/>
</dbReference>
<name>A0A5B8VF42_9BACT</name>
<keyword evidence="2" id="KW-0238">DNA-binding</keyword>
<dbReference type="Gene3D" id="1.10.260.40">
    <property type="entry name" value="lambda repressor-like DNA-binding domains"/>
    <property type="match status" value="1"/>
</dbReference>
<keyword evidence="6" id="KW-1185">Reference proteome</keyword>
<dbReference type="SUPFAM" id="SSF53822">
    <property type="entry name" value="Periplasmic binding protein-like I"/>
    <property type="match status" value="1"/>
</dbReference>
<dbReference type="PANTHER" id="PTHR30146:SF109">
    <property type="entry name" value="HTH-TYPE TRANSCRIPTIONAL REGULATOR GALS"/>
    <property type="match status" value="1"/>
</dbReference>
<evidence type="ECO:0000259" key="4">
    <source>
        <dbReference type="PROSITE" id="PS50932"/>
    </source>
</evidence>
<dbReference type="InterPro" id="IPR001761">
    <property type="entry name" value="Peripla_BP/Lac1_sug-bd_dom"/>
</dbReference>
<sequence length="344" mass="38732">MSHRITIHDIARELNLTTATVSRALNDHPRISTETKRLVQEKARQMKYRRNKLASSLRSGKSHTIGVIIPSAQMNFFGSVVHGIENVASNNGYSIILYQSEETSALEKKAIETFLSARVDGILASIAKETVDFTHYVELKKRNIPLVFFDRTNEDLKVPAVVVDDYKGAYLATEHLLKNGYKRIAHVAGPQHIKGFRDRLNGYKDALKANQKKAEKNYIYQGNVSIESGKEAVDYFLKLVEPPDAFFAVEDYTALGVIKCLKERKFKIPDEFGVIGFANESFDEHITPALSSVDQQTVQMGKEAFNLLMEMIKINDSKSTVKEKEKIVLEPILCYRESSAGKKA</sequence>
<organism evidence="5 6">
    <name type="scientific">Panacibacter ginsenosidivorans</name>
    <dbReference type="NCBI Taxonomy" id="1813871"/>
    <lineage>
        <taxon>Bacteria</taxon>
        <taxon>Pseudomonadati</taxon>
        <taxon>Bacteroidota</taxon>
        <taxon>Chitinophagia</taxon>
        <taxon>Chitinophagales</taxon>
        <taxon>Chitinophagaceae</taxon>
        <taxon>Panacibacter</taxon>
    </lineage>
</organism>
<dbReference type="Proteomes" id="UP000321533">
    <property type="component" value="Chromosome"/>
</dbReference>
<dbReference type="AlphaFoldDB" id="A0A5B8VF42"/>
<dbReference type="KEGG" id="pgin:FRZ67_04380"/>
<dbReference type="Pfam" id="PF00532">
    <property type="entry name" value="Peripla_BP_1"/>
    <property type="match status" value="1"/>
</dbReference>
<dbReference type="Gene3D" id="3.40.50.2300">
    <property type="match status" value="2"/>
</dbReference>
<dbReference type="CDD" id="cd06267">
    <property type="entry name" value="PBP1_LacI_sugar_binding-like"/>
    <property type="match status" value="1"/>
</dbReference>
<dbReference type="GO" id="GO:0003700">
    <property type="term" value="F:DNA-binding transcription factor activity"/>
    <property type="evidence" value="ECO:0007669"/>
    <property type="project" value="TreeGrafter"/>
</dbReference>
<dbReference type="InterPro" id="IPR028082">
    <property type="entry name" value="Peripla_BP_I"/>
</dbReference>
<dbReference type="InterPro" id="IPR000843">
    <property type="entry name" value="HTH_LacI"/>
</dbReference>
<feature type="domain" description="HTH lacI-type" evidence="4">
    <location>
        <begin position="5"/>
        <end position="59"/>
    </location>
</feature>
<evidence type="ECO:0000256" key="2">
    <source>
        <dbReference type="ARBA" id="ARBA00023125"/>
    </source>
</evidence>
<dbReference type="PANTHER" id="PTHR30146">
    <property type="entry name" value="LACI-RELATED TRANSCRIPTIONAL REPRESSOR"/>
    <property type="match status" value="1"/>
</dbReference>
<gene>
    <name evidence="5" type="ORF">FRZ67_04380</name>
</gene>
<reference evidence="5 6" key="1">
    <citation type="journal article" date="2016" name="Int. J. Syst. Evol. Microbiol.">
        <title>Panacibacter ginsenosidivorans gen. nov., sp. nov., with ginsenoside converting activity isolated from soil of a ginseng field.</title>
        <authorList>
            <person name="Siddiqi M.Z."/>
            <person name="Muhammad Shafi S."/>
            <person name="Choi K.D."/>
            <person name="Im W.T."/>
        </authorList>
    </citation>
    <scope>NUCLEOTIDE SEQUENCE [LARGE SCALE GENOMIC DNA]</scope>
    <source>
        <strain evidence="5 6">Gsoil1550</strain>
    </source>
</reference>